<evidence type="ECO:0000313" key="1">
    <source>
        <dbReference type="EMBL" id="MBO8485585.1"/>
    </source>
</evidence>
<comment type="caution">
    <text evidence="1">The sequence shown here is derived from an EMBL/GenBank/DDBJ whole genome shotgun (WGS) entry which is preliminary data.</text>
</comment>
<protein>
    <submittedName>
        <fullName evidence="1">Uncharacterized protein</fullName>
    </submittedName>
</protein>
<proteinExistence type="predicted"/>
<name>A0A9D9NR94_9BACT</name>
<sequence>MKRNIRHGIIAGMVCIMLIPVFLCCSEPASSGTFIKSCDTETPGLYPFTIDMTDSLCLYDMTLYTRIDATEKRFARMPSGIPLDIRLTSPGGKRYAETVYIPKEGFSMMTSFSREYEMPYRKNIRPEEYGIWKMEIEIQDEKDFPGLRGMGIKVTRK</sequence>
<reference evidence="1" key="2">
    <citation type="journal article" date="2021" name="PeerJ">
        <title>Extensive microbial diversity within the chicken gut microbiome revealed by metagenomics and culture.</title>
        <authorList>
            <person name="Gilroy R."/>
            <person name="Ravi A."/>
            <person name="Getino M."/>
            <person name="Pursley I."/>
            <person name="Horton D.L."/>
            <person name="Alikhan N.F."/>
            <person name="Baker D."/>
            <person name="Gharbi K."/>
            <person name="Hall N."/>
            <person name="Watson M."/>
            <person name="Adriaenssens E.M."/>
            <person name="Foster-Nyarko E."/>
            <person name="Jarju S."/>
            <person name="Secka A."/>
            <person name="Antonio M."/>
            <person name="Oren A."/>
            <person name="Chaudhuri R.R."/>
            <person name="La Ragione R."/>
            <person name="Hildebrand F."/>
            <person name="Pallen M.J."/>
        </authorList>
    </citation>
    <scope>NUCLEOTIDE SEQUENCE</scope>
    <source>
        <strain evidence="1">B2-16538</strain>
    </source>
</reference>
<evidence type="ECO:0000313" key="2">
    <source>
        <dbReference type="Proteomes" id="UP000823750"/>
    </source>
</evidence>
<dbReference type="Proteomes" id="UP000823750">
    <property type="component" value="Unassembled WGS sequence"/>
</dbReference>
<accession>A0A9D9NR94</accession>
<dbReference type="AlphaFoldDB" id="A0A9D9NR94"/>
<dbReference type="EMBL" id="JADILX010000072">
    <property type="protein sequence ID" value="MBO8485585.1"/>
    <property type="molecule type" value="Genomic_DNA"/>
</dbReference>
<gene>
    <name evidence="1" type="ORF">IAB78_04070</name>
</gene>
<organism evidence="1 2">
    <name type="scientific">Candidatus Cryptobacteroides excrementavium</name>
    <dbReference type="NCBI Taxonomy" id="2840759"/>
    <lineage>
        <taxon>Bacteria</taxon>
        <taxon>Pseudomonadati</taxon>
        <taxon>Bacteroidota</taxon>
        <taxon>Bacteroidia</taxon>
        <taxon>Bacteroidales</taxon>
        <taxon>Candidatus Cryptobacteroides</taxon>
    </lineage>
</organism>
<reference evidence="1" key="1">
    <citation type="submission" date="2020-10" db="EMBL/GenBank/DDBJ databases">
        <authorList>
            <person name="Gilroy R."/>
        </authorList>
    </citation>
    <scope>NUCLEOTIDE SEQUENCE</scope>
    <source>
        <strain evidence="1">B2-16538</strain>
    </source>
</reference>